<comment type="caution">
    <text evidence="2">The sequence shown here is derived from an EMBL/GenBank/DDBJ whole genome shotgun (WGS) entry which is preliminary data.</text>
</comment>
<feature type="coiled-coil region" evidence="1">
    <location>
        <begin position="82"/>
        <end position="123"/>
    </location>
</feature>
<dbReference type="InterPro" id="IPR006523">
    <property type="entry name" value="RinA"/>
</dbReference>
<dbReference type="RefSeq" id="WP_065254333.1">
    <property type="nucleotide sequence ID" value="NZ_CAXSZC010000002.1"/>
</dbReference>
<evidence type="ECO:0000313" key="2">
    <source>
        <dbReference type="EMBL" id="OBY11921.1"/>
    </source>
</evidence>
<reference evidence="2 3" key="1">
    <citation type="submission" date="2016-06" db="EMBL/GenBank/DDBJ databases">
        <authorList>
            <person name="Kjaerup R.B."/>
            <person name="Dalgaard T.S."/>
            <person name="Juul-Madsen H.R."/>
        </authorList>
    </citation>
    <scope>NUCLEOTIDE SEQUENCE [LARGE SCALE GENOMIC DNA]</scope>
    <source>
        <strain evidence="2 3">373-A1</strain>
    </source>
</reference>
<gene>
    <name evidence="2" type="ORF">CP373A1_03080</name>
</gene>
<evidence type="ECO:0008006" key="4">
    <source>
        <dbReference type="Google" id="ProtNLM"/>
    </source>
</evidence>
<proteinExistence type="predicted"/>
<dbReference type="NCBIfam" id="TIGR01636">
    <property type="entry name" value="phage_rinA"/>
    <property type="match status" value="1"/>
</dbReference>
<name>A0A1B8RSV9_9CLOT</name>
<dbReference type="Proteomes" id="UP000092714">
    <property type="component" value="Unassembled WGS sequence"/>
</dbReference>
<keyword evidence="1" id="KW-0175">Coiled coil</keyword>
<dbReference type="EMBL" id="MAPZ01000010">
    <property type="protein sequence ID" value="OBY11921.1"/>
    <property type="molecule type" value="Genomic_DNA"/>
</dbReference>
<feature type="coiled-coil region" evidence="1">
    <location>
        <begin position="149"/>
        <end position="176"/>
    </location>
</feature>
<evidence type="ECO:0000256" key="1">
    <source>
        <dbReference type="SAM" id="Coils"/>
    </source>
</evidence>
<organism evidence="2 3">
    <name type="scientific">Clostridium paraputrificum</name>
    <dbReference type="NCBI Taxonomy" id="29363"/>
    <lineage>
        <taxon>Bacteria</taxon>
        <taxon>Bacillati</taxon>
        <taxon>Bacillota</taxon>
        <taxon>Clostridia</taxon>
        <taxon>Eubacteriales</taxon>
        <taxon>Clostridiaceae</taxon>
        <taxon>Clostridium</taxon>
    </lineage>
</organism>
<keyword evidence="3" id="KW-1185">Reference proteome</keyword>
<sequence>MDKELFRKTEGKLYRYYQSKKKIRELNNEISSLEYHKERVEYDIRHANVTIDYYQNGTGLQERVQSSPSGSSYAETEMCKEIEKLEREHLRINKKILKIKAKIRELEEFIRHMNENVEQLNEEDKRFIELKYGDRKNLLYISIKLNMSKTTAYRKREEIVENIAEYEENMKLWEKSGKKTGNRIA</sequence>
<protein>
    <recommendedName>
        <fullName evidence="4">Phage transcriptional regulator, RinA family</fullName>
    </recommendedName>
</protein>
<dbReference type="AlphaFoldDB" id="A0A1B8RSV9"/>
<evidence type="ECO:0000313" key="3">
    <source>
        <dbReference type="Proteomes" id="UP000092714"/>
    </source>
</evidence>
<accession>A0A1B8RSV9</accession>
<dbReference type="OrthoDB" id="1935035at2"/>